<dbReference type="CDD" id="cd02440">
    <property type="entry name" value="AdoMet_MTases"/>
    <property type="match status" value="1"/>
</dbReference>
<organism evidence="3 4">
    <name type="scientific">Didymella pomorum</name>
    <dbReference type="NCBI Taxonomy" id="749634"/>
    <lineage>
        <taxon>Eukaryota</taxon>
        <taxon>Fungi</taxon>
        <taxon>Dikarya</taxon>
        <taxon>Ascomycota</taxon>
        <taxon>Pezizomycotina</taxon>
        <taxon>Dothideomycetes</taxon>
        <taxon>Pleosporomycetidae</taxon>
        <taxon>Pleosporales</taxon>
        <taxon>Pleosporineae</taxon>
        <taxon>Didymellaceae</taxon>
        <taxon>Didymella</taxon>
    </lineage>
</organism>
<dbReference type="OrthoDB" id="10017101at2759"/>
<dbReference type="EMBL" id="JAPEVA010000104">
    <property type="protein sequence ID" value="KAJ4399588.1"/>
    <property type="molecule type" value="Genomic_DNA"/>
</dbReference>
<evidence type="ECO:0000256" key="1">
    <source>
        <dbReference type="SAM" id="MobiDB-lite"/>
    </source>
</evidence>
<comment type="caution">
    <text evidence="3">The sequence shown here is derived from an EMBL/GenBank/DDBJ whole genome shotgun (WGS) entry which is preliminary data.</text>
</comment>
<feature type="domain" description="Methyltransferase" evidence="2">
    <location>
        <begin position="37"/>
        <end position="151"/>
    </location>
</feature>
<dbReference type="GO" id="GO:0008168">
    <property type="term" value="F:methyltransferase activity"/>
    <property type="evidence" value="ECO:0007669"/>
    <property type="project" value="TreeGrafter"/>
</dbReference>
<keyword evidence="4" id="KW-1185">Reference proteome</keyword>
<accession>A0A9W8Z9P7</accession>
<sequence>MSSSTSTYKQGYHAAITANHVSRTAEKDAAFLLPYLKSGLRVLDVGCGPGSITVGFAKYVPGGSVTGIDLSDEVLVQAREFLQSQTEKEDIKADVNFEVGDVVKGLRFEDGEFDVVFCNQTLVHIPTPIPALKEMRRVCKRGGVVACREADWPFRFYPELPGLLLFHKYLWIMVHGQPPAPPAGEAEKEGHSWNSARPDVHPHPPNHRTGSRVHVWAREAGFDPTKITKGASAEVHATPEQRERLGRIMVGRIDEGGHREKYLKLGASEEEVDSIVRDWKKWVEDVDSWWGMFNCEVVCEVQGLFEARLWMGQAEKEWSQGN</sequence>
<protein>
    <recommendedName>
        <fullName evidence="2">Methyltransferase domain-containing protein</fullName>
    </recommendedName>
</protein>
<evidence type="ECO:0000313" key="4">
    <source>
        <dbReference type="Proteomes" id="UP001140510"/>
    </source>
</evidence>
<dbReference type="PANTHER" id="PTHR43591:SF24">
    <property type="entry name" value="2-METHOXY-6-POLYPRENYL-1,4-BENZOQUINOL METHYLASE, MITOCHONDRIAL"/>
    <property type="match status" value="1"/>
</dbReference>
<dbReference type="Pfam" id="PF13847">
    <property type="entry name" value="Methyltransf_31"/>
    <property type="match status" value="1"/>
</dbReference>
<gene>
    <name evidence="3" type="ORF">N0V91_009332</name>
</gene>
<proteinExistence type="predicted"/>
<feature type="region of interest" description="Disordered" evidence="1">
    <location>
        <begin position="180"/>
        <end position="210"/>
    </location>
</feature>
<evidence type="ECO:0000259" key="2">
    <source>
        <dbReference type="Pfam" id="PF13847"/>
    </source>
</evidence>
<dbReference type="PANTHER" id="PTHR43591">
    <property type="entry name" value="METHYLTRANSFERASE"/>
    <property type="match status" value="1"/>
</dbReference>
<dbReference type="InterPro" id="IPR025714">
    <property type="entry name" value="Methyltranfer_dom"/>
</dbReference>
<dbReference type="Gene3D" id="3.40.50.150">
    <property type="entry name" value="Vaccinia Virus protein VP39"/>
    <property type="match status" value="1"/>
</dbReference>
<dbReference type="SUPFAM" id="SSF53335">
    <property type="entry name" value="S-adenosyl-L-methionine-dependent methyltransferases"/>
    <property type="match status" value="1"/>
</dbReference>
<dbReference type="Proteomes" id="UP001140510">
    <property type="component" value="Unassembled WGS sequence"/>
</dbReference>
<name>A0A9W8Z9P7_9PLEO</name>
<reference evidence="3" key="1">
    <citation type="submission" date="2022-10" db="EMBL/GenBank/DDBJ databases">
        <title>Tapping the CABI collections for fungal endophytes: first genome assemblies for Collariella, Neodidymelliopsis, Ascochyta clinopodiicola, Didymella pomorum, Didymosphaeria variabile, Neocosmospora piperis and Neocucurbitaria cava.</title>
        <authorList>
            <person name="Hill R."/>
        </authorList>
    </citation>
    <scope>NUCLEOTIDE SEQUENCE</scope>
    <source>
        <strain evidence="3">IMI 355091</strain>
    </source>
</reference>
<dbReference type="InterPro" id="IPR029063">
    <property type="entry name" value="SAM-dependent_MTases_sf"/>
</dbReference>
<dbReference type="AlphaFoldDB" id="A0A9W8Z9P7"/>
<evidence type="ECO:0000313" key="3">
    <source>
        <dbReference type="EMBL" id="KAJ4399588.1"/>
    </source>
</evidence>